<dbReference type="EMBL" id="ASIV01000008">
    <property type="protein sequence ID" value="KEG18293.1"/>
    <property type="molecule type" value="Genomic_DNA"/>
</dbReference>
<gene>
    <name evidence="2" type="ORF">H710_01141</name>
</gene>
<dbReference type="Pfam" id="PF01575">
    <property type="entry name" value="MaoC_dehydratas"/>
    <property type="match status" value="1"/>
</dbReference>
<dbReference type="InterPro" id="IPR039375">
    <property type="entry name" value="NodN-like"/>
</dbReference>
<dbReference type="Proteomes" id="UP000031740">
    <property type="component" value="Unassembled WGS sequence"/>
</dbReference>
<dbReference type="SUPFAM" id="SSF54637">
    <property type="entry name" value="Thioesterase/thiol ester dehydrase-isomerase"/>
    <property type="match status" value="1"/>
</dbReference>
<organism evidence="2 3">
    <name type="scientific">Bartonella bacilliformis Ver097</name>
    <dbReference type="NCBI Taxonomy" id="1293911"/>
    <lineage>
        <taxon>Bacteria</taxon>
        <taxon>Pseudomonadati</taxon>
        <taxon>Pseudomonadota</taxon>
        <taxon>Alphaproteobacteria</taxon>
        <taxon>Hyphomicrobiales</taxon>
        <taxon>Bartonellaceae</taxon>
        <taxon>Bartonella</taxon>
    </lineage>
</organism>
<dbReference type="InterPro" id="IPR029069">
    <property type="entry name" value="HotDog_dom_sf"/>
</dbReference>
<dbReference type="PANTHER" id="PTHR42993:SF1">
    <property type="entry name" value="MAOC-LIKE DEHYDRATASE DOMAIN-CONTAINING PROTEIN"/>
    <property type="match status" value="1"/>
</dbReference>
<comment type="caution">
    <text evidence="2">The sequence shown here is derived from an EMBL/GenBank/DDBJ whole genome shotgun (WGS) entry which is preliminary data.</text>
</comment>
<dbReference type="AlphaFoldDB" id="A0A072QXA0"/>
<accession>A0A072QXA0</accession>
<protein>
    <recommendedName>
        <fullName evidence="1">MaoC-like domain-containing protein</fullName>
    </recommendedName>
</protein>
<name>A0A072QXA0_BARBA</name>
<feature type="domain" description="MaoC-like" evidence="1">
    <location>
        <begin position="51"/>
        <end position="157"/>
    </location>
</feature>
<sequence length="198" mass="22593">MHLFLKYFISFILDALINRFYKSKGEESELFIEQNRNGIMQRKIAVQDIPNFIGQEIGVSSWRLVTQDMINQFASATDDHQWIHVNEEKAKETPFGGTIAHGFLTLSLLSTLAYEVLPELEGATMGINYGFDKVRFIAPVKTGTRIRARFVLSDAKVRLSGRVVFYYQVTIEIEQSKSPALTADWIVITTVEKEKSDH</sequence>
<reference evidence="2 3" key="1">
    <citation type="submission" date="2013-04" db="EMBL/GenBank/DDBJ databases">
        <title>The Genome Sequence of Bartonella bacilliformis Ver097.</title>
        <authorList>
            <consortium name="The Broad Institute Genomics Platform"/>
            <consortium name="The Broad Institute Genome Sequencing Center for Infectious Disease"/>
            <person name="Feldgarden M."/>
            <person name="Kirby J."/>
            <person name="Birtles R."/>
            <person name="Dasch G."/>
            <person name="Hendrix L."/>
            <person name="Koehler J."/>
            <person name="Walker B."/>
            <person name="Young S.K."/>
            <person name="Zeng Q."/>
            <person name="Gargeya S."/>
            <person name="Fitzgerald M."/>
            <person name="Haas B."/>
            <person name="Abouelleil A."/>
            <person name="Allen A.W."/>
            <person name="Alvarado L."/>
            <person name="Arachchi H.M."/>
            <person name="Berlin A.M."/>
            <person name="Chapman S.B."/>
            <person name="Gainer-Dewar J."/>
            <person name="Goldberg J."/>
            <person name="Griggs A."/>
            <person name="Gujja S."/>
            <person name="Hansen M."/>
            <person name="Howarth C."/>
            <person name="Imamovic A."/>
            <person name="Ireland A."/>
            <person name="Larimer J."/>
            <person name="McCowan C."/>
            <person name="Murphy C."/>
            <person name="Pearson M."/>
            <person name="Poon T.W."/>
            <person name="Priest M."/>
            <person name="Roberts A."/>
            <person name="Saif S."/>
            <person name="Shea T."/>
            <person name="Sisk P."/>
            <person name="Sykes S."/>
            <person name="Wortman J."/>
            <person name="Nusbaum C."/>
            <person name="Birren B."/>
        </authorList>
    </citation>
    <scope>NUCLEOTIDE SEQUENCE [LARGE SCALE GENOMIC DNA]</scope>
    <source>
        <strain evidence="2 3">Ver097</strain>
    </source>
</reference>
<dbReference type="Gene3D" id="3.10.129.10">
    <property type="entry name" value="Hotdog Thioesterase"/>
    <property type="match status" value="1"/>
</dbReference>
<evidence type="ECO:0000313" key="2">
    <source>
        <dbReference type="EMBL" id="KEG18293.1"/>
    </source>
</evidence>
<evidence type="ECO:0000313" key="3">
    <source>
        <dbReference type="Proteomes" id="UP000031740"/>
    </source>
</evidence>
<evidence type="ECO:0000259" key="1">
    <source>
        <dbReference type="Pfam" id="PF01575"/>
    </source>
</evidence>
<dbReference type="InterPro" id="IPR002539">
    <property type="entry name" value="MaoC-like_dom"/>
</dbReference>
<dbReference type="PANTHER" id="PTHR42993">
    <property type="entry name" value="MAOC-LIKE DEHYDRATASE DOMAIN-CONTAINING PROTEIN"/>
    <property type="match status" value="1"/>
</dbReference>
<dbReference type="HOGENOM" id="CLU_108911_1_0_5"/>
<proteinExistence type="predicted"/>
<dbReference type="STRING" id="1293911.H710_01141"/>
<dbReference type="PATRIC" id="fig|1293911.3.peg.1181"/>
<dbReference type="CDD" id="cd03450">
    <property type="entry name" value="NodN"/>
    <property type="match status" value="1"/>
</dbReference>